<evidence type="ECO:0000256" key="1">
    <source>
        <dbReference type="ARBA" id="ARBA00001917"/>
    </source>
</evidence>
<dbReference type="PANTHER" id="PTHR43578">
    <property type="entry name" value="NADH-QUINONE OXIDOREDUCTASE SUBUNIT F"/>
    <property type="match status" value="1"/>
</dbReference>
<evidence type="ECO:0000256" key="7">
    <source>
        <dbReference type="SAM" id="MobiDB-lite"/>
    </source>
</evidence>
<evidence type="ECO:0000256" key="5">
    <source>
        <dbReference type="ARBA" id="ARBA00023004"/>
    </source>
</evidence>
<dbReference type="PANTHER" id="PTHR43578:SF3">
    <property type="entry name" value="NADH-QUINONE OXIDOREDUCTASE SUBUNIT F"/>
    <property type="match status" value="1"/>
</dbReference>
<keyword evidence="5" id="KW-0408">Iron</keyword>
<dbReference type="SUPFAM" id="SSF142984">
    <property type="entry name" value="Nqo1 middle domain-like"/>
    <property type="match status" value="1"/>
</dbReference>
<dbReference type="InterPro" id="IPR037225">
    <property type="entry name" value="Nuo51_FMN-bd_sf"/>
</dbReference>
<dbReference type="GO" id="GO:0046872">
    <property type="term" value="F:metal ion binding"/>
    <property type="evidence" value="ECO:0007669"/>
    <property type="project" value="UniProtKB-KW"/>
</dbReference>
<dbReference type="Gene3D" id="1.20.1440.230">
    <property type="entry name" value="NADH-ubiquinone oxidoreductase 51kDa subunit, iron-sulphur binding domain"/>
    <property type="match status" value="1"/>
</dbReference>
<dbReference type="InterPro" id="IPR037207">
    <property type="entry name" value="Nuop51_4Fe4S-bd_sf"/>
</dbReference>
<dbReference type="SMART" id="SM00928">
    <property type="entry name" value="NADH_4Fe-4S"/>
    <property type="match status" value="1"/>
</dbReference>
<feature type="region of interest" description="Disordered" evidence="7">
    <location>
        <begin position="1"/>
        <end position="53"/>
    </location>
</feature>
<feature type="compositionally biased region" description="Basic and acidic residues" evidence="7">
    <location>
        <begin position="40"/>
        <end position="50"/>
    </location>
</feature>
<feature type="compositionally biased region" description="Gly residues" evidence="7">
    <location>
        <begin position="28"/>
        <end position="39"/>
    </location>
</feature>
<dbReference type="Proteomes" id="UP000186819">
    <property type="component" value="Unassembled WGS sequence"/>
</dbReference>
<evidence type="ECO:0000313" key="10">
    <source>
        <dbReference type="Proteomes" id="UP000186819"/>
    </source>
</evidence>
<evidence type="ECO:0000256" key="6">
    <source>
        <dbReference type="ARBA" id="ARBA00023014"/>
    </source>
</evidence>
<protein>
    <submittedName>
        <fullName evidence="9">NAD-dependent formate dehydrogenase flavoprotein subunit</fullName>
    </submittedName>
</protein>
<dbReference type="Pfam" id="PF10531">
    <property type="entry name" value="SLBB"/>
    <property type="match status" value="1"/>
</dbReference>
<keyword evidence="6" id="KW-0411">Iron-sulfur</keyword>
<dbReference type="SUPFAM" id="SSF142019">
    <property type="entry name" value="Nqo1 FMN-binding domain-like"/>
    <property type="match status" value="1"/>
</dbReference>
<dbReference type="GO" id="GO:0010181">
    <property type="term" value="F:FMN binding"/>
    <property type="evidence" value="ECO:0007669"/>
    <property type="project" value="InterPro"/>
</dbReference>
<keyword evidence="3" id="KW-0004">4Fe-4S</keyword>
<feature type="compositionally biased region" description="Gly residues" evidence="7">
    <location>
        <begin position="10"/>
        <end position="19"/>
    </location>
</feature>
<dbReference type="GO" id="GO:0051539">
    <property type="term" value="F:4 iron, 4 sulfur cluster binding"/>
    <property type="evidence" value="ECO:0007669"/>
    <property type="project" value="UniProtKB-KW"/>
</dbReference>
<dbReference type="RefSeq" id="WP_076600465.1">
    <property type="nucleotide sequence ID" value="NZ_FTMD01000001.1"/>
</dbReference>
<dbReference type="CDD" id="cd03082">
    <property type="entry name" value="TRX_Fd_NuoE_W_FDH_beta"/>
    <property type="match status" value="1"/>
</dbReference>
<dbReference type="Gene3D" id="3.40.30.10">
    <property type="entry name" value="Glutaredoxin"/>
    <property type="match status" value="1"/>
</dbReference>
<dbReference type="InterPro" id="IPR036249">
    <property type="entry name" value="Thioredoxin-like_sf"/>
</dbReference>
<dbReference type="Pfam" id="PF10589">
    <property type="entry name" value="NADH_4Fe-4S"/>
    <property type="match status" value="1"/>
</dbReference>
<dbReference type="Gene3D" id="3.10.20.600">
    <property type="match status" value="1"/>
</dbReference>
<evidence type="ECO:0000313" key="9">
    <source>
        <dbReference type="EMBL" id="SIP95823.1"/>
    </source>
</evidence>
<name>A0A1N6NUW8_9RHOO</name>
<keyword evidence="10" id="KW-1185">Reference proteome</keyword>
<accession>A0A1N6NUW8</accession>
<dbReference type="Gene3D" id="3.40.50.11540">
    <property type="entry name" value="NADH-ubiquinone oxidoreductase 51kDa subunit"/>
    <property type="match status" value="1"/>
</dbReference>
<dbReference type="SUPFAM" id="SSF140490">
    <property type="entry name" value="Nqo1C-terminal domain-like"/>
    <property type="match status" value="1"/>
</dbReference>
<dbReference type="OrthoDB" id="9805533at2"/>
<comment type="similarity">
    <text evidence="2">Belongs to the complex I 51 kDa subunit family.</text>
</comment>
<dbReference type="STRING" id="34027.SAMN05421829_101465"/>
<proteinExistence type="inferred from homology"/>
<dbReference type="PROSITE" id="PS00644">
    <property type="entry name" value="COMPLEX1_51K_1"/>
    <property type="match status" value="1"/>
</dbReference>
<reference evidence="10" key="1">
    <citation type="submission" date="2017-01" db="EMBL/GenBank/DDBJ databases">
        <authorList>
            <person name="Varghese N."/>
            <person name="Submissions S."/>
        </authorList>
    </citation>
    <scope>NUCLEOTIDE SEQUENCE [LARGE SCALE GENOMIC DNA]</scope>
    <source>
        <strain evidence="10">ATCC 51758</strain>
    </source>
</reference>
<dbReference type="EMBL" id="FTMD01000001">
    <property type="protein sequence ID" value="SIP95823.1"/>
    <property type="molecule type" value="Genomic_DNA"/>
</dbReference>
<evidence type="ECO:0000256" key="2">
    <source>
        <dbReference type="ARBA" id="ARBA00007523"/>
    </source>
</evidence>
<organism evidence="9 10">
    <name type="scientific">Aromatoleum tolulyticum</name>
    <dbReference type="NCBI Taxonomy" id="34027"/>
    <lineage>
        <taxon>Bacteria</taxon>
        <taxon>Pseudomonadati</taxon>
        <taxon>Pseudomonadota</taxon>
        <taxon>Betaproteobacteria</taxon>
        <taxon>Rhodocyclales</taxon>
        <taxon>Rhodocyclaceae</taxon>
        <taxon>Aromatoleum</taxon>
    </lineage>
</organism>
<dbReference type="Pfam" id="PF01512">
    <property type="entry name" value="Complex1_51K"/>
    <property type="match status" value="1"/>
</dbReference>
<sequence>MANIAEQQGRAGGLAGQGGDPDAVREVSGGGRGGKVGKGGGERGRKREPLPESAHAAAAAALVPDRDAGIVPRADRLIEYLHRLQDTHGALFADHLAALAEALKLARAEVYEVATFYHHFDFVPAGGEAPPALTVRVCDSLGCAMAGGAELAATLASRLGAEVRVQRVPCVGRCDSAPVAVVGQRPVLQADADKVAATVASGERDEAAPDAIRFDAYRAAGGYQLWEAVRSGARDPESIIIALDGAGLRGLGGAGFPAARKWRSVAAQPAPRNMAVNIDEGEPGTFKDRHYLATDPHRFIEGMLIAARVVGIAGIWIYIRDEYPALRRLLAEELDRVRAEWPDLPPIELRRGAGAYVCGEESAMIESIEGKRGMPRLRPPYVAEVGLFGRPTLEHNLETLWWVRDIVEKGGDWFAGFGRNGRKGLRSFSVSGRVAKPGVVVTDAGITLRELIAEHCGGMLPGHELYGYFPGGASGGILPARLADVPLDFDTLAPYGCFIGSAAIVVFSQYDKARLLAENAMEFFAHESCGQCTPCRVGSAKAAELMKAPEWDAGLLTELGRTMMDASICGLGQAAPNPMQSVLRFFPQEVGGKKEEGAA</sequence>
<dbReference type="FunFam" id="3.10.20.600:FF:000006">
    <property type="entry name" value="Formate dehydrogenase, beta subunit"/>
    <property type="match status" value="1"/>
</dbReference>
<feature type="domain" description="NADH-ubiquinone oxidoreductase 51kDa subunit iron-sulphur binding" evidence="8">
    <location>
        <begin position="514"/>
        <end position="559"/>
    </location>
</feature>
<dbReference type="GO" id="GO:0008137">
    <property type="term" value="F:NADH dehydrogenase (ubiquinone) activity"/>
    <property type="evidence" value="ECO:0007669"/>
    <property type="project" value="InterPro"/>
</dbReference>
<dbReference type="InterPro" id="IPR001949">
    <property type="entry name" value="NADH-UbQ_OxRdtase_51kDa_CS"/>
</dbReference>
<keyword evidence="4" id="KW-0479">Metal-binding</keyword>
<evidence type="ECO:0000259" key="8">
    <source>
        <dbReference type="SMART" id="SM00928"/>
    </source>
</evidence>
<dbReference type="Pfam" id="PF01257">
    <property type="entry name" value="2Fe-2S_thioredx"/>
    <property type="match status" value="1"/>
</dbReference>
<evidence type="ECO:0000256" key="4">
    <source>
        <dbReference type="ARBA" id="ARBA00022723"/>
    </source>
</evidence>
<dbReference type="SUPFAM" id="SSF52833">
    <property type="entry name" value="Thioredoxin-like"/>
    <property type="match status" value="1"/>
</dbReference>
<dbReference type="InterPro" id="IPR019575">
    <property type="entry name" value="Nuop51_4Fe4S-bd"/>
</dbReference>
<dbReference type="AlphaFoldDB" id="A0A1N6NUW8"/>
<dbReference type="InterPro" id="IPR011538">
    <property type="entry name" value="Nuo51_FMN-bd"/>
</dbReference>
<dbReference type="InterPro" id="IPR019554">
    <property type="entry name" value="Soluble_ligand-bd"/>
</dbReference>
<evidence type="ECO:0000256" key="3">
    <source>
        <dbReference type="ARBA" id="ARBA00022485"/>
    </source>
</evidence>
<dbReference type="Gene3D" id="1.10.10.1590">
    <property type="entry name" value="NADH-quinone oxidoreductase subunit E"/>
    <property type="match status" value="1"/>
</dbReference>
<dbReference type="PROSITE" id="PS00645">
    <property type="entry name" value="COMPLEX1_51K_2"/>
    <property type="match status" value="1"/>
</dbReference>
<dbReference type="InterPro" id="IPR041921">
    <property type="entry name" value="NuoE_N"/>
</dbReference>
<gene>
    <name evidence="9" type="ORF">SAMN05421829_101465</name>
</gene>
<comment type="cofactor">
    <cofactor evidence="1">
        <name>FMN</name>
        <dbReference type="ChEBI" id="CHEBI:58210"/>
    </cofactor>
</comment>